<keyword evidence="3" id="KW-0997">Cell inner membrane</keyword>
<feature type="transmembrane region" description="Helical" evidence="7">
    <location>
        <begin position="230"/>
        <end position="254"/>
    </location>
</feature>
<feature type="domain" description="TRAP C4-dicarboxylate transport system permease DctM subunit" evidence="8">
    <location>
        <begin position="65"/>
        <end position="490"/>
    </location>
</feature>
<feature type="transmembrane region" description="Helical" evidence="7">
    <location>
        <begin position="194"/>
        <end position="218"/>
    </location>
</feature>
<feature type="transmembrane region" description="Helical" evidence="7">
    <location>
        <begin position="374"/>
        <end position="391"/>
    </location>
</feature>
<feature type="transmembrane region" description="Helical" evidence="7">
    <location>
        <begin position="113"/>
        <end position="129"/>
    </location>
</feature>
<comment type="subcellular location">
    <subcellularLocation>
        <location evidence="1">Cell inner membrane</location>
        <topology evidence="1">Multi-pass membrane protein</topology>
    </subcellularLocation>
</comment>
<dbReference type="PANTHER" id="PTHR33362">
    <property type="entry name" value="SIALIC ACID TRAP TRANSPORTER PERMEASE PROTEIN SIAT-RELATED"/>
    <property type="match status" value="1"/>
</dbReference>
<keyword evidence="2" id="KW-1003">Cell membrane</keyword>
<dbReference type="RefSeq" id="WP_344054981.1">
    <property type="nucleotide sequence ID" value="NZ_BAAAPK010000001.1"/>
</dbReference>
<keyword evidence="4 7" id="KW-0812">Transmembrane</keyword>
<feature type="transmembrane region" description="Helical" evidence="7">
    <location>
        <begin position="274"/>
        <end position="295"/>
    </location>
</feature>
<name>A0ABN2H0R0_9MICO</name>
<evidence type="ECO:0000313" key="9">
    <source>
        <dbReference type="EMBL" id="GAA1679750.1"/>
    </source>
</evidence>
<dbReference type="EMBL" id="BAAAPK010000001">
    <property type="protein sequence ID" value="GAA1679750.1"/>
    <property type="molecule type" value="Genomic_DNA"/>
</dbReference>
<reference evidence="9 10" key="1">
    <citation type="journal article" date="2019" name="Int. J. Syst. Evol. Microbiol.">
        <title>The Global Catalogue of Microorganisms (GCM) 10K type strain sequencing project: providing services to taxonomists for standard genome sequencing and annotation.</title>
        <authorList>
            <consortium name="The Broad Institute Genomics Platform"/>
            <consortium name="The Broad Institute Genome Sequencing Center for Infectious Disease"/>
            <person name="Wu L."/>
            <person name="Ma J."/>
        </authorList>
    </citation>
    <scope>NUCLEOTIDE SEQUENCE [LARGE SCALE GENOMIC DNA]</scope>
    <source>
        <strain evidence="9 10">JCM 15575</strain>
    </source>
</reference>
<dbReference type="PANTHER" id="PTHR33362:SF5">
    <property type="entry name" value="C4-DICARBOXYLATE TRAP TRANSPORTER LARGE PERMEASE PROTEIN DCTM"/>
    <property type="match status" value="1"/>
</dbReference>
<keyword evidence="10" id="KW-1185">Reference proteome</keyword>
<dbReference type="Pfam" id="PF06808">
    <property type="entry name" value="DctM"/>
    <property type="match status" value="1"/>
</dbReference>
<evidence type="ECO:0000256" key="1">
    <source>
        <dbReference type="ARBA" id="ARBA00004429"/>
    </source>
</evidence>
<gene>
    <name evidence="9" type="ORF">GCM10009807_24570</name>
</gene>
<dbReference type="InterPro" id="IPR004681">
    <property type="entry name" value="TRAP_DctM"/>
</dbReference>
<evidence type="ECO:0000313" key="10">
    <source>
        <dbReference type="Proteomes" id="UP001500596"/>
    </source>
</evidence>
<evidence type="ECO:0000256" key="7">
    <source>
        <dbReference type="SAM" id="Phobius"/>
    </source>
</evidence>
<evidence type="ECO:0000259" key="8">
    <source>
        <dbReference type="Pfam" id="PF06808"/>
    </source>
</evidence>
<keyword evidence="6 7" id="KW-0472">Membrane</keyword>
<evidence type="ECO:0000256" key="5">
    <source>
        <dbReference type="ARBA" id="ARBA00022989"/>
    </source>
</evidence>
<feature type="transmembrane region" description="Helical" evidence="7">
    <location>
        <begin position="33"/>
        <end position="53"/>
    </location>
</feature>
<proteinExistence type="predicted"/>
<evidence type="ECO:0000256" key="4">
    <source>
        <dbReference type="ARBA" id="ARBA00022692"/>
    </source>
</evidence>
<evidence type="ECO:0000256" key="6">
    <source>
        <dbReference type="ARBA" id="ARBA00023136"/>
    </source>
</evidence>
<feature type="transmembrane region" description="Helical" evidence="7">
    <location>
        <begin position="421"/>
        <end position="446"/>
    </location>
</feature>
<sequence>MTETLNPAAIANNGGRARRPGRPDGEPTSLRDWLFRAAIAALVLTPVVLMFTLDDRTAIGFAALFLMFILLFLRMPIAFALAIPGLIGAFAMLGIRPVANLLGAEPLAASSNWSLSVLPMFILMGLLLARSGMTSSMYDAARNWFSWLPGGLGIGTNMAGAGLAAVSGSTIGTTYALARVGVPEMFRAGYKKPIVIGSVIVAGLPGQLIPPSIFLIIVAGIMENPVGPQLIAGILPGITVAILFSIMIWVFSLVKPDWAGRGAPGATVTWRDRIVSLVGIWPLIVLMIIVIGGMFMGLLTATEAGAAGAAGALIFTLWFKRKDQPLKHIVHAAVETVSAVGAIFLLLVGAHILTALVVISGIGRLFSDFVVDSGLGRIEFLLLVMVVYIILGMFMDPLAILLTTIPLLLPVLPVLGIDPLWFGVFAVFMGELAILTPPVGILTFVIHKLLQDPAVNLGNRVTVTDVFKAVLLFLPMAILITILWILVPEIVTFLPGLMGT</sequence>
<accession>A0ABN2H0R0</accession>
<feature type="transmembrane region" description="Helical" evidence="7">
    <location>
        <begin position="466"/>
        <end position="487"/>
    </location>
</feature>
<feature type="transmembrane region" description="Helical" evidence="7">
    <location>
        <begin position="398"/>
        <end position="415"/>
    </location>
</feature>
<feature type="transmembrane region" description="Helical" evidence="7">
    <location>
        <begin position="340"/>
        <end position="362"/>
    </location>
</feature>
<feature type="transmembrane region" description="Helical" evidence="7">
    <location>
        <begin position="65"/>
        <end position="93"/>
    </location>
</feature>
<dbReference type="InterPro" id="IPR010656">
    <property type="entry name" value="DctM"/>
</dbReference>
<protein>
    <submittedName>
        <fullName evidence="9">TRAP transporter permease</fullName>
    </submittedName>
</protein>
<organism evidence="9 10">
    <name type="scientific">Microbacterium lacus</name>
    <dbReference type="NCBI Taxonomy" id="415217"/>
    <lineage>
        <taxon>Bacteria</taxon>
        <taxon>Bacillati</taxon>
        <taxon>Actinomycetota</taxon>
        <taxon>Actinomycetes</taxon>
        <taxon>Micrococcales</taxon>
        <taxon>Microbacteriaceae</taxon>
        <taxon>Microbacterium</taxon>
    </lineage>
</organism>
<evidence type="ECO:0000256" key="3">
    <source>
        <dbReference type="ARBA" id="ARBA00022519"/>
    </source>
</evidence>
<dbReference type="Proteomes" id="UP001500596">
    <property type="component" value="Unassembled WGS sequence"/>
</dbReference>
<evidence type="ECO:0000256" key="2">
    <source>
        <dbReference type="ARBA" id="ARBA00022475"/>
    </source>
</evidence>
<keyword evidence="5 7" id="KW-1133">Transmembrane helix</keyword>
<comment type="caution">
    <text evidence="9">The sequence shown here is derived from an EMBL/GenBank/DDBJ whole genome shotgun (WGS) entry which is preliminary data.</text>
</comment>
<feature type="transmembrane region" description="Helical" evidence="7">
    <location>
        <begin position="301"/>
        <end position="319"/>
    </location>
</feature>